<dbReference type="AlphaFoldDB" id="A0A4Y6PP43"/>
<dbReference type="Gene3D" id="1.10.260.40">
    <property type="entry name" value="lambda repressor-like DNA-binding domains"/>
    <property type="match status" value="1"/>
</dbReference>
<organism evidence="2 3">
    <name type="scientific">Persicimonas caeni</name>
    <dbReference type="NCBI Taxonomy" id="2292766"/>
    <lineage>
        <taxon>Bacteria</taxon>
        <taxon>Deltaproteobacteria</taxon>
        <taxon>Bradymonadales</taxon>
        <taxon>Bradymonadaceae</taxon>
        <taxon>Persicimonas</taxon>
    </lineage>
</organism>
<accession>A0A4Y6PP43</accession>
<accession>A0A5B8Y456</accession>
<proteinExistence type="predicted"/>
<name>A0A4Y6PP43_PERCE</name>
<evidence type="ECO:0000313" key="3">
    <source>
        <dbReference type="Proteomes" id="UP000315995"/>
    </source>
</evidence>
<dbReference type="CDD" id="cd00093">
    <property type="entry name" value="HTH_XRE"/>
    <property type="match status" value="1"/>
</dbReference>
<dbReference type="SMART" id="SM00530">
    <property type="entry name" value="HTH_XRE"/>
    <property type="match status" value="1"/>
</dbReference>
<dbReference type="EMBL" id="CP041186">
    <property type="protein sequence ID" value="QDG49575.1"/>
    <property type="molecule type" value="Genomic_DNA"/>
</dbReference>
<protein>
    <submittedName>
        <fullName evidence="2">Helix-turn-helix domain-containing protein</fullName>
    </submittedName>
</protein>
<gene>
    <name evidence="2" type="ORF">FIV42_02115</name>
</gene>
<dbReference type="InterPro" id="IPR010982">
    <property type="entry name" value="Lambda_DNA-bd_dom_sf"/>
</dbReference>
<feature type="domain" description="HTH cro/C1-type" evidence="1">
    <location>
        <begin position="19"/>
        <end position="80"/>
    </location>
</feature>
<sequence>MWLFGRKKQTEDAPTLAELFREARARHGMSRKECAHAAGYQNVTKGCRRLCEIERGEADFPDERVLARFATALDIDDEEVRRAQRVEIARHDAPTDPEILVQWAPKIVAPLECSSKLSRRKALKVASNFARKNHKDVVVCLSELRRVYIDPNGARTETLEVPWSSLEGELPDVPVRAVA</sequence>
<reference evidence="2 3" key="1">
    <citation type="submission" date="2019-06" db="EMBL/GenBank/DDBJ databases">
        <title>Persicimonas caeni gen. nov., sp. nov., a predatory bacterium isolated from solar saltern.</title>
        <authorList>
            <person name="Wang S."/>
        </authorList>
    </citation>
    <scope>NUCLEOTIDE SEQUENCE [LARGE SCALE GENOMIC DNA]</scope>
    <source>
        <strain evidence="2 3">YN101</strain>
    </source>
</reference>
<keyword evidence="3" id="KW-1185">Reference proteome</keyword>
<dbReference type="OrthoDB" id="10019047at2"/>
<dbReference type="SUPFAM" id="SSF47413">
    <property type="entry name" value="lambda repressor-like DNA-binding domains"/>
    <property type="match status" value="1"/>
</dbReference>
<dbReference type="GO" id="GO:0003677">
    <property type="term" value="F:DNA binding"/>
    <property type="evidence" value="ECO:0007669"/>
    <property type="project" value="InterPro"/>
</dbReference>
<evidence type="ECO:0000259" key="1">
    <source>
        <dbReference type="SMART" id="SM00530"/>
    </source>
</evidence>
<dbReference type="InterPro" id="IPR001387">
    <property type="entry name" value="Cro/C1-type_HTH"/>
</dbReference>
<dbReference type="Proteomes" id="UP000315995">
    <property type="component" value="Chromosome"/>
</dbReference>
<dbReference type="RefSeq" id="WP_141196072.1">
    <property type="nucleotide sequence ID" value="NZ_CP041186.1"/>
</dbReference>
<evidence type="ECO:0000313" key="2">
    <source>
        <dbReference type="EMBL" id="QDG49575.1"/>
    </source>
</evidence>